<comment type="caution">
    <text evidence="3">The sequence shown here is derived from an EMBL/GenBank/DDBJ whole genome shotgun (WGS) entry which is preliminary data.</text>
</comment>
<gene>
    <name evidence="3" type="ORF">NG99_03520</name>
</gene>
<protein>
    <submittedName>
        <fullName evidence="3">HlyD family secretion protein</fullName>
    </submittedName>
</protein>
<keyword evidence="4" id="KW-1185">Reference proteome</keyword>
<dbReference type="EMBL" id="JRUQ01000016">
    <property type="protein sequence ID" value="KGT95415.1"/>
    <property type="molecule type" value="Genomic_DNA"/>
</dbReference>
<dbReference type="Gene3D" id="2.40.50.100">
    <property type="match status" value="1"/>
</dbReference>
<reference evidence="3 4" key="1">
    <citation type="submission" date="2014-10" db="EMBL/GenBank/DDBJ databases">
        <title>Genome sequence of Erwinia typographi M043b.</title>
        <authorList>
            <person name="Chan K.-G."/>
            <person name="Tan W.-S."/>
        </authorList>
    </citation>
    <scope>NUCLEOTIDE SEQUENCE [LARGE SCALE GENOMIC DNA]</scope>
    <source>
        <strain evidence="3 4">M043b</strain>
    </source>
</reference>
<dbReference type="PANTHER" id="PTHR32347:SF23">
    <property type="entry name" value="BLL5650 PROTEIN"/>
    <property type="match status" value="1"/>
</dbReference>
<dbReference type="STRING" id="371042.NG99_03520"/>
<proteinExistence type="predicted"/>
<keyword evidence="2" id="KW-0175">Coiled coil</keyword>
<dbReference type="PRINTS" id="PR01490">
    <property type="entry name" value="RTXTOXIND"/>
</dbReference>
<dbReference type="OrthoDB" id="8558741at2"/>
<dbReference type="Gene3D" id="1.10.287.470">
    <property type="entry name" value="Helix hairpin bin"/>
    <property type="match status" value="1"/>
</dbReference>
<comment type="subcellular location">
    <subcellularLocation>
        <location evidence="1">Cell envelope</location>
    </subcellularLocation>
</comment>
<dbReference type="GO" id="GO:0030313">
    <property type="term" value="C:cell envelope"/>
    <property type="evidence" value="ECO:0007669"/>
    <property type="project" value="UniProtKB-SubCell"/>
</dbReference>
<dbReference type="RefSeq" id="WP_034888479.1">
    <property type="nucleotide sequence ID" value="NZ_JRUQ01000016.1"/>
</dbReference>
<accession>A0A0A3Z984</accession>
<dbReference type="Proteomes" id="UP000030351">
    <property type="component" value="Unassembled WGS sequence"/>
</dbReference>
<organism evidence="3 4">
    <name type="scientific">Erwinia typographi</name>
    <dbReference type="NCBI Taxonomy" id="371042"/>
    <lineage>
        <taxon>Bacteria</taxon>
        <taxon>Pseudomonadati</taxon>
        <taxon>Pseudomonadota</taxon>
        <taxon>Gammaproteobacteria</taxon>
        <taxon>Enterobacterales</taxon>
        <taxon>Erwiniaceae</taxon>
        <taxon>Erwinia</taxon>
    </lineage>
</organism>
<dbReference type="eggNOG" id="COG1566">
    <property type="taxonomic scope" value="Bacteria"/>
</dbReference>
<dbReference type="AlphaFoldDB" id="A0A0A3Z984"/>
<evidence type="ECO:0000313" key="4">
    <source>
        <dbReference type="Proteomes" id="UP000030351"/>
    </source>
</evidence>
<dbReference type="PANTHER" id="PTHR32347">
    <property type="entry name" value="EFFLUX SYSTEM COMPONENT YKNX-RELATED"/>
    <property type="match status" value="1"/>
</dbReference>
<evidence type="ECO:0000256" key="2">
    <source>
        <dbReference type="ARBA" id="ARBA00023054"/>
    </source>
</evidence>
<sequence>MELWLKIIFFLMLLLNITACEDADSGHLSGYTHGDFIYLSHPQSEKIDQIMVKKGDLVKKNQKLVEMESFAADNSLRIAEKNLQAESALLLNMQSGERVEELNVVQSQLARARSAANLAKSQLARNLHLYKTGVISAVEWERMWDDSAQKNAQVTELISLLEAKKLPARTAQLQNQASRVDSARLERDKAQWNYQQNIIVAPEDARVYDIIYHPGERPTAGRPIITLLPPENVKVRFYIPQLKLGLFQPGMQVSVRCDGCQPVSATINYISPQAEYTPPVIYSTKRREKLLFMAEAAIAREQASFIKIGQPVRVEIAAGE</sequence>
<dbReference type="InterPro" id="IPR050465">
    <property type="entry name" value="UPF0194_transport"/>
</dbReference>
<evidence type="ECO:0000313" key="3">
    <source>
        <dbReference type="EMBL" id="KGT95415.1"/>
    </source>
</evidence>
<name>A0A0A3Z984_9GAMM</name>
<evidence type="ECO:0000256" key="1">
    <source>
        <dbReference type="ARBA" id="ARBA00004196"/>
    </source>
</evidence>
<dbReference type="Gene3D" id="2.40.30.170">
    <property type="match status" value="1"/>
</dbReference>